<evidence type="ECO:0000313" key="2">
    <source>
        <dbReference type="EMBL" id="KDR09810.1"/>
    </source>
</evidence>
<reference evidence="2 3" key="1">
    <citation type="journal article" date="2014" name="Nat. Commun.">
        <title>Molecular traces of alternative social organization in a termite genome.</title>
        <authorList>
            <person name="Terrapon N."/>
            <person name="Li C."/>
            <person name="Robertson H.M."/>
            <person name="Ji L."/>
            <person name="Meng X."/>
            <person name="Booth W."/>
            <person name="Chen Z."/>
            <person name="Childers C.P."/>
            <person name="Glastad K.M."/>
            <person name="Gokhale K."/>
            <person name="Gowin J."/>
            <person name="Gronenberg W."/>
            <person name="Hermansen R.A."/>
            <person name="Hu H."/>
            <person name="Hunt B.G."/>
            <person name="Huylmans A.K."/>
            <person name="Khalil S.M."/>
            <person name="Mitchell R.D."/>
            <person name="Munoz-Torres M.C."/>
            <person name="Mustard J.A."/>
            <person name="Pan H."/>
            <person name="Reese J.T."/>
            <person name="Scharf M.E."/>
            <person name="Sun F."/>
            <person name="Vogel H."/>
            <person name="Xiao J."/>
            <person name="Yang W."/>
            <person name="Yang Z."/>
            <person name="Yang Z."/>
            <person name="Zhou J."/>
            <person name="Zhu J."/>
            <person name="Brent C.S."/>
            <person name="Elsik C.G."/>
            <person name="Goodisman M.A."/>
            <person name="Liberles D.A."/>
            <person name="Roe R.M."/>
            <person name="Vargo E.L."/>
            <person name="Vilcinskas A."/>
            <person name="Wang J."/>
            <person name="Bornberg-Bauer E."/>
            <person name="Korb J."/>
            <person name="Zhang G."/>
            <person name="Liebig J."/>
        </authorList>
    </citation>
    <scope>NUCLEOTIDE SEQUENCE [LARGE SCALE GENOMIC DNA]</scope>
    <source>
        <tissue evidence="2">Whole organism</tissue>
    </source>
</reference>
<proteinExistence type="predicted"/>
<name>A0A067QL77_ZOONE</name>
<evidence type="ECO:0000256" key="1">
    <source>
        <dbReference type="SAM" id="Phobius"/>
    </source>
</evidence>
<keyword evidence="3" id="KW-1185">Reference proteome</keyword>
<gene>
    <name evidence="2" type="ORF">L798_15804</name>
</gene>
<evidence type="ECO:0000313" key="3">
    <source>
        <dbReference type="Proteomes" id="UP000027135"/>
    </source>
</evidence>
<protein>
    <submittedName>
        <fullName evidence="2">Uncharacterized protein</fullName>
    </submittedName>
</protein>
<dbReference type="InParanoid" id="A0A067QL77"/>
<accession>A0A067QL77</accession>
<dbReference type="Proteomes" id="UP000027135">
    <property type="component" value="Unassembled WGS sequence"/>
</dbReference>
<feature type="transmembrane region" description="Helical" evidence="1">
    <location>
        <begin position="51"/>
        <end position="71"/>
    </location>
</feature>
<dbReference type="EMBL" id="KK853210">
    <property type="protein sequence ID" value="KDR09810.1"/>
    <property type="molecule type" value="Genomic_DNA"/>
</dbReference>
<keyword evidence="1" id="KW-0472">Membrane</keyword>
<keyword evidence="1" id="KW-1133">Transmembrane helix</keyword>
<dbReference type="AlphaFoldDB" id="A0A067QL77"/>
<keyword evidence="1" id="KW-0812">Transmembrane</keyword>
<sequence length="107" mass="12379">MSMRVPFLAQNKPIVSVEIIGVRSYFSCHLYQSIQANFMTGFDAVFCYCRFLKFVVLHVMHMLLVMVHPVWPTYTLPHFHAIQYVPGTRPPRLSFADLSKLLLFLGT</sequence>
<organism evidence="2 3">
    <name type="scientific">Zootermopsis nevadensis</name>
    <name type="common">Dampwood termite</name>
    <dbReference type="NCBI Taxonomy" id="136037"/>
    <lineage>
        <taxon>Eukaryota</taxon>
        <taxon>Metazoa</taxon>
        <taxon>Ecdysozoa</taxon>
        <taxon>Arthropoda</taxon>
        <taxon>Hexapoda</taxon>
        <taxon>Insecta</taxon>
        <taxon>Pterygota</taxon>
        <taxon>Neoptera</taxon>
        <taxon>Polyneoptera</taxon>
        <taxon>Dictyoptera</taxon>
        <taxon>Blattodea</taxon>
        <taxon>Blattoidea</taxon>
        <taxon>Termitoidae</taxon>
        <taxon>Termopsidae</taxon>
        <taxon>Zootermopsis</taxon>
    </lineage>
</organism>